<accession>A0A485CZB4</accession>
<gene>
    <name evidence="1" type="ORF">NCTC12993_07331</name>
</gene>
<evidence type="ECO:0000313" key="2">
    <source>
        <dbReference type="Proteomes" id="UP000401081"/>
    </source>
</evidence>
<name>A0A485CZB4_KLUCR</name>
<keyword evidence="2" id="KW-1185">Reference proteome</keyword>
<dbReference type="AlphaFoldDB" id="A0A485CZB4"/>
<evidence type="ECO:0000313" key="1">
    <source>
        <dbReference type="EMBL" id="VFS89867.1"/>
    </source>
</evidence>
<dbReference type="EMBL" id="CAADJD010000032">
    <property type="protein sequence ID" value="VFS89867.1"/>
    <property type="molecule type" value="Genomic_DNA"/>
</dbReference>
<protein>
    <submittedName>
        <fullName evidence="1">Uncharacterized protein</fullName>
    </submittedName>
</protein>
<dbReference type="Proteomes" id="UP000401081">
    <property type="component" value="Unassembled WGS sequence"/>
</dbReference>
<proteinExistence type="predicted"/>
<organism evidence="1 2">
    <name type="scientific">Kluyvera cryocrescens</name>
    <name type="common">Kluyvera citrophila</name>
    <dbReference type="NCBI Taxonomy" id="580"/>
    <lineage>
        <taxon>Bacteria</taxon>
        <taxon>Pseudomonadati</taxon>
        <taxon>Pseudomonadota</taxon>
        <taxon>Gammaproteobacteria</taxon>
        <taxon>Enterobacterales</taxon>
        <taxon>Enterobacteriaceae</taxon>
        <taxon>Kluyvera</taxon>
    </lineage>
</organism>
<sequence length="64" mass="7307">MSQTQRLDVRELINTNPLSRYQKLVIFLGVLRHCTGRIRYRHHGLYRPHAEAGMGASATMNSAL</sequence>
<reference evidence="1 2" key="1">
    <citation type="submission" date="2019-03" db="EMBL/GenBank/DDBJ databases">
        <authorList>
            <consortium name="Pathogen Informatics"/>
        </authorList>
    </citation>
    <scope>NUCLEOTIDE SEQUENCE [LARGE SCALE GENOMIC DNA]</scope>
    <source>
        <strain evidence="1 2">NCTC12993</strain>
    </source>
</reference>